<keyword evidence="5" id="KW-1185">Reference proteome</keyword>
<gene>
    <name evidence="4" type="ORF">WN59_04230</name>
</gene>
<dbReference type="Gene3D" id="3.40.50.150">
    <property type="entry name" value="Vaccinia Virus protein VP39"/>
    <property type="match status" value="1"/>
</dbReference>
<name>A0A0M2SKW7_9STAP</name>
<dbReference type="InterPro" id="IPR029063">
    <property type="entry name" value="SAM-dependent_MTases_sf"/>
</dbReference>
<accession>A0A0M2SKW7</accession>
<evidence type="ECO:0000256" key="2">
    <source>
        <dbReference type="ARBA" id="ARBA00022679"/>
    </source>
</evidence>
<organism evidence="4 5">
    <name type="scientific">Salinicoccus sediminis</name>
    <dbReference type="NCBI Taxonomy" id="1432562"/>
    <lineage>
        <taxon>Bacteria</taxon>
        <taxon>Bacillati</taxon>
        <taxon>Bacillota</taxon>
        <taxon>Bacilli</taxon>
        <taxon>Bacillales</taxon>
        <taxon>Staphylococcaceae</taxon>
        <taxon>Salinicoccus</taxon>
    </lineage>
</organism>
<evidence type="ECO:0000313" key="5">
    <source>
        <dbReference type="Proteomes" id="UP000034287"/>
    </source>
</evidence>
<dbReference type="OrthoDB" id="9764961at2"/>
<dbReference type="EMBL" id="LAYZ01000002">
    <property type="protein sequence ID" value="KKK34868.1"/>
    <property type="molecule type" value="Genomic_DNA"/>
</dbReference>
<dbReference type="CDD" id="cd02440">
    <property type="entry name" value="AdoMet_MTases"/>
    <property type="match status" value="1"/>
</dbReference>
<dbReference type="GO" id="GO:0008757">
    <property type="term" value="F:S-adenosylmethionine-dependent methyltransferase activity"/>
    <property type="evidence" value="ECO:0007669"/>
    <property type="project" value="InterPro"/>
</dbReference>
<dbReference type="RefSeq" id="WP_046513144.1">
    <property type="nucleotide sequence ID" value="NZ_LAYZ01000002.1"/>
</dbReference>
<dbReference type="STRING" id="1432562.WN59_04230"/>
<feature type="domain" description="Methyltransferase small" evidence="3">
    <location>
        <begin position="26"/>
        <end position="196"/>
    </location>
</feature>
<dbReference type="InterPro" id="IPR007848">
    <property type="entry name" value="Small_mtfrase_dom"/>
</dbReference>
<dbReference type="SUPFAM" id="SSF53335">
    <property type="entry name" value="S-adenosyl-L-methionine-dependent methyltransferases"/>
    <property type="match status" value="1"/>
</dbReference>
<dbReference type="Proteomes" id="UP000034287">
    <property type="component" value="Unassembled WGS sequence"/>
</dbReference>
<dbReference type="PATRIC" id="fig|1432562.3.peg.823"/>
<evidence type="ECO:0000256" key="1">
    <source>
        <dbReference type="ARBA" id="ARBA00022603"/>
    </source>
</evidence>
<dbReference type="AlphaFoldDB" id="A0A0M2SKW7"/>
<keyword evidence="2" id="KW-0808">Transferase</keyword>
<protein>
    <recommendedName>
        <fullName evidence="3">Methyltransferase small domain-containing protein</fullName>
    </recommendedName>
</protein>
<dbReference type="GO" id="GO:0032259">
    <property type="term" value="P:methylation"/>
    <property type="evidence" value="ECO:0007669"/>
    <property type="project" value="UniProtKB-KW"/>
</dbReference>
<evidence type="ECO:0000259" key="3">
    <source>
        <dbReference type="Pfam" id="PF05175"/>
    </source>
</evidence>
<dbReference type="InterPro" id="IPR046977">
    <property type="entry name" value="RsmC/RlmG"/>
</dbReference>
<dbReference type="PANTHER" id="PTHR47816:SF4">
    <property type="entry name" value="RIBOSOMAL RNA SMALL SUBUNIT METHYLTRANSFERASE C"/>
    <property type="match status" value="1"/>
</dbReference>
<comment type="caution">
    <text evidence="4">The sequence shown here is derived from an EMBL/GenBank/DDBJ whole genome shotgun (WGS) entry which is preliminary data.</text>
</comment>
<dbReference type="PANTHER" id="PTHR47816">
    <property type="entry name" value="RIBOSOMAL RNA SMALL SUBUNIT METHYLTRANSFERASE C"/>
    <property type="match status" value="1"/>
</dbReference>
<reference evidence="4 5" key="1">
    <citation type="submission" date="2015-04" db="EMBL/GenBank/DDBJ databases">
        <title>Taxonomic description and genome sequence of Salinicoccus sediminis sp. nov., a novel hyper halotolerant bacterium isolated from marine sediment.</title>
        <authorList>
            <person name="Mathan Kumar R."/>
            <person name="Kaur G."/>
            <person name="Kumar N."/>
            <person name="Kumar A."/>
            <person name="Singh N.K."/>
            <person name="Kaur N."/>
            <person name="Mayilraj S."/>
        </authorList>
    </citation>
    <scope>NUCLEOTIDE SEQUENCE [LARGE SCALE GENOMIC DNA]</scope>
    <source>
        <strain evidence="4 5">SV-16</strain>
    </source>
</reference>
<keyword evidence="1" id="KW-0489">Methyltransferase</keyword>
<proteinExistence type="predicted"/>
<evidence type="ECO:0000313" key="4">
    <source>
        <dbReference type="EMBL" id="KKK34868.1"/>
    </source>
</evidence>
<sequence length="201" mass="22285">MAHYFTNDDTEHDFREIEYGHAGRTYRFTTDRGVFSRERIDFGSRVLIEAVISDFNGPENAHFIDMGAGYGPIGIIAGDALGLKPVMVEVNEDAVRLCSRNADINDVQAEVLTRAEYDADDAFSNVGLYVTNPPFRAGKKIVMDIIDDASEKLSPGGVFYMVVQKKQGMPSYKKAIEASFGDAESIHNEKGYHVLKGVKNH</sequence>
<dbReference type="Pfam" id="PF05175">
    <property type="entry name" value="MTS"/>
    <property type="match status" value="1"/>
</dbReference>